<evidence type="ECO:0000259" key="3">
    <source>
        <dbReference type="Pfam" id="PF08126"/>
    </source>
</evidence>
<evidence type="ECO:0000259" key="2">
    <source>
        <dbReference type="Pfam" id="PF01364"/>
    </source>
</evidence>
<dbReference type="Proteomes" id="UP000630660">
    <property type="component" value="Unassembled WGS sequence"/>
</dbReference>
<dbReference type="Pfam" id="PF01364">
    <property type="entry name" value="Peptidase_C25"/>
    <property type="match status" value="1"/>
</dbReference>
<dbReference type="Gene3D" id="3.40.50.10390">
    <property type="entry name" value="Gingipain r, domain 1"/>
    <property type="match status" value="1"/>
</dbReference>
<dbReference type="SUPFAM" id="SSF52129">
    <property type="entry name" value="Caspase-like"/>
    <property type="match status" value="1"/>
</dbReference>
<dbReference type="Gene3D" id="2.60.40.3800">
    <property type="match status" value="1"/>
</dbReference>
<evidence type="ECO:0000256" key="1">
    <source>
        <dbReference type="ARBA" id="ARBA00022729"/>
    </source>
</evidence>
<evidence type="ECO:0000313" key="4">
    <source>
        <dbReference type="EMBL" id="MBD3364905.1"/>
    </source>
</evidence>
<dbReference type="GO" id="GO:0006508">
    <property type="term" value="P:proteolysis"/>
    <property type="evidence" value="ECO:0007669"/>
    <property type="project" value="InterPro"/>
</dbReference>
<dbReference type="AlphaFoldDB" id="A0A9D5QEC4"/>
<name>A0A9D5QEC4_UNCW3</name>
<evidence type="ECO:0000313" key="5">
    <source>
        <dbReference type="Proteomes" id="UP000630660"/>
    </source>
</evidence>
<proteinExistence type="predicted"/>
<dbReference type="InterPro" id="IPR029030">
    <property type="entry name" value="Caspase-like_dom_sf"/>
</dbReference>
<sequence>MNRIRFIWLIILPSISLGADGVSVFNQGGSLTFNIEIPSSELSKSEDGTTRIRMEEASGENLPGYPRLPLLTCTFALPPGTRVKNVDVTGSRKVIPGEYAIEASRPQLPRSASQELARELNSIYEKNYERVYSGVEKLSTKLGLIQSAGHRREYSLVTVRFNPFLYDPATRRLSAAENLTLTIDYEPLGNEASGFIQDFLDKGTIHPDVPAEVYNKAQAREWYRPSRRLSPTRGMIIITTEDLVSLTGSYVSWREKTGFHVIVVTIQEIDAGTEGADIQEKVRNWLREHVANYQYLLIIGHHWDIPWRTLTLFNDNYAPSWMKYDDFYPHPSDLYYSGLSEPDSASWNLDADSYYGETLVMNGSKNPQDAADLEPELYVGRINSSSAEKVSDALQGFVAYDKSMDDAYKGGSVVVGGILGYYTYSDKWDDSYYMEAIMNNGIINRSKAITLYEKEGASPSEFDCDLPYTQSNLISALADNDVGLFIESSHGTEGSILRTVWIDENEDSIPDWGEIESVVGLEKSDAPQLNSSHPNAAVLLSCLCGHPETGTCLAQALLSNGSAGVLACTRVAWGAQDDWDAPGDGGDYDLCYYYLDNLYNESESYDYVIGDALADARSRYWSECSSIGDFCNAYGYNYYGDPALRLFGREGVEENHPRILPTALEIDENSTVRFSIPCSGIVRLVVWDAAGRRIQGLYRGNMTQGQHSISWDTSQLPAGSYFVTLVTQGRTLVAKAVLLH</sequence>
<keyword evidence="1" id="KW-0732">Signal</keyword>
<gene>
    <name evidence="4" type="ORF">GF359_06795</name>
</gene>
<dbReference type="InterPro" id="IPR038490">
    <property type="entry name" value="Gingipain_propep_sf"/>
</dbReference>
<dbReference type="InterPro" id="IPR029031">
    <property type="entry name" value="Gingipain_N_sf"/>
</dbReference>
<dbReference type="EMBL" id="WJKJ01000229">
    <property type="protein sequence ID" value="MBD3364905.1"/>
    <property type="molecule type" value="Genomic_DNA"/>
</dbReference>
<dbReference type="Gene3D" id="3.40.50.1460">
    <property type="match status" value="1"/>
</dbReference>
<accession>A0A9D5QEC4</accession>
<reference evidence="4" key="1">
    <citation type="submission" date="2019-11" db="EMBL/GenBank/DDBJ databases">
        <title>Microbial mats filling the niche in hypersaline microbial mats.</title>
        <authorList>
            <person name="Wong H.L."/>
            <person name="Macleod F.I."/>
            <person name="White R.A. III"/>
            <person name="Burns B.P."/>
        </authorList>
    </citation>
    <scope>NUCLEOTIDE SEQUENCE</scope>
    <source>
        <strain evidence="4">Bin_327</strain>
    </source>
</reference>
<dbReference type="GO" id="GO:0004197">
    <property type="term" value="F:cysteine-type endopeptidase activity"/>
    <property type="evidence" value="ECO:0007669"/>
    <property type="project" value="InterPro"/>
</dbReference>
<dbReference type="Pfam" id="PF08126">
    <property type="entry name" value="Propeptide_C25"/>
    <property type="match status" value="1"/>
</dbReference>
<feature type="domain" description="Gingipain" evidence="2">
    <location>
        <begin position="235"/>
        <end position="646"/>
    </location>
</feature>
<protein>
    <recommendedName>
        <fullName evidence="6">T9SS type A sorting domain-containing protein</fullName>
    </recommendedName>
</protein>
<comment type="caution">
    <text evidence="4">The sequence shown here is derived from an EMBL/GenBank/DDBJ whole genome shotgun (WGS) entry which is preliminary data.</text>
</comment>
<organism evidence="4 5">
    <name type="scientific">candidate division WOR-3 bacterium</name>
    <dbReference type="NCBI Taxonomy" id="2052148"/>
    <lineage>
        <taxon>Bacteria</taxon>
        <taxon>Bacteria division WOR-3</taxon>
    </lineage>
</organism>
<evidence type="ECO:0008006" key="6">
    <source>
        <dbReference type="Google" id="ProtNLM"/>
    </source>
</evidence>
<dbReference type="InterPro" id="IPR012600">
    <property type="entry name" value="Propeptide_C25"/>
</dbReference>
<feature type="domain" description="Gingipain propeptide" evidence="3">
    <location>
        <begin position="43"/>
        <end position="186"/>
    </location>
</feature>
<dbReference type="InterPro" id="IPR001769">
    <property type="entry name" value="Gingipain"/>
</dbReference>